<dbReference type="EMBL" id="JAAIYP010000035">
    <property type="protein sequence ID" value="NFV80176.1"/>
    <property type="molecule type" value="Genomic_DNA"/>
</dbReference>
<sequence>MFGFLENRIVKRYARQLPGQLLRSYGSTPRYTPAQIRAAAAKLRLPEKYICFGYAAFLSAEEYATQTASMPFFLEYDAARSRLFRFAPPPIFSQSGNATAENPHISLAGWD</sequence>
<comment type="caution">
    <text evidence="1">The sequence shown here is derived from an EMBL/GenBank/DDBJ whole genome shotgun (WGS) entry which is preliminary data.</text>
</comment>
<keyword evidence="2" id="KW-1185">Reference proteome</keyword>
<protein>
    <submittedName>
        <fullName evidence="1">Uncharacterized protein</fullName>
    </submittedName>
</protein>
<evidence type="ECO:0000313" key="1">
    <source>
        <dbReference type="EMBL" id="NFV80176.1"/>
    </source>
</evidence>
<dbReference type="Pfam" id="PF20196">
    <property type="entry name" value="DUF6559"/>
    <property type="match status" value="1"/>
</dbReference>
<dbReference type="Proteomes" id="UP000480684">
    <property type="component" value="Unassembled WGS sequence"/>
</dbReference>
<accession>A0A7C9QVB4</accession>
<name>A0A7C9QVB4_9PROT</name>
<evidence type="ECO:0000313" key="2">
    <source>
        <dbReference type="Proteomes" id="UP000480684"/>
    </source>
</evidence>
<dbReference type="RefSeq" id="WP_163677884.1">
    <property type="nucleotide sequence ID" value="NZ_JAAIYP010000035.1"/>
</dbReference>
<proteinExistence type="predicted"/>
<dbReference type="InterPro" id="IPR046689">
    <property type="entry name" value="DUF6559"/>
</dbReference>
<reference evidence="1 2" key="1">
    <citation type="submission" date="2020-02" db="EMBL/GenBank/DDBJ databases">
        <authorList>
            <person name="Dziuba M."/>
            <person name="Kuznetsov B."/>
            <person name="Mardanov A."/>
            <person name="Ravin N."/>
            <person name="Grouzdev D."/>
        </authorList>
    </citation>
    <scope>NUCLEOTIDE SEQUENCE [LARGE SCALE GENOMIC DNA]</scope>
    <source>
        <strain evidence="1 2">SpK</strain>
    </source>
</reference>
<organism evidence="1 2">
    <name type="scientific">Magnetospirillum aberrantis SpK</name>
    <dbReference type="NCBI Taxonomy" id="908842"/>
    <lineage>
        <taxon>Bacteria</taxon>
        <taxon>Pseudomonadati</taxon>
        <taxon>Pseudomonadota</taxon>
        <taxon>Alphaproteobacteria</taxon>
        <taxon>Rhodospirillales</taxon>
        <taxon>Rhodospirillaceae</taxon>
        <taxon>Magnetospirillum</taxon>
    </lineage>
</organism>
<gene>
    <name evidence="1" type="ORF">G4223_08640</name>
</gene>
<dbReference type="AlphaFoldDB" id="A0A7C9QVB4"/>